<dbReference type="Proteomes" id="UP000772181">
    <property type="component" value="Unassembled WGS sequence"/>
</dbReference>
<dbReference type="EMBL" id="JACQWF010000325">
    <property type="protein sequence ID" value="MBI4596163.1"/>
    <property type="molecule type" value="Genomic_DNA"/>
</dbReference>
<dbReference type="NCBIfam" id="TIGR04256">
    <property type="entry name" value="GxxExxY"/>
    <property type="match status" value="1"/>
</dbReference>
<dbReference type="Pfam" id="PF13366">
    <property type="entry name" value="PDDEXK_3"/>
    <property type="match status" value="1"/>
</dbReference>
<evidence type="ECO:0000313" key="2">
    <source>
        <dbReference type="Proteomes" id="UP000772181"/>
    </source>
</evidence>
<comment type="caution">
    <text evidence="1">The sequence shown here is derived from an EMBL/GenBank/DDBJ whole genome shotgun (WGS) entry which is preliminary data.</text>
</comment>
<gene>
    <name evidence="1" type="ORF">HY730_07285</name>
</gene>
<dbReference type="InterPro" id="IPR026350">
    <property type="entry name" value="GxxExxY"/>
</dbReference>
<proteinExistence type="predicted"/>
<organism evidence="1 2">
    <name type="scientific">Tectimicrobiota bacterium</name>
    <dbReference type="NCBI Taxonomy" id="2528274"/>
    <lineage>
        <taxon>Bacteria</taxon>
        <taxon>Pseudomonadati</taxon>
        <taxon>Nitrospinota/Tectimicrobiota group</taxon>
        <taxon>Candidatus Tectimicrobiota</taxon>
    </lineage>
</organism>
<dbReference type="AlphaFoldDB" id="A0A933GLM7"/>
<accession>A0A933GLM7</accession>
<name>A0A933GLM7_UNCTE</name>
<evidence type="ECO:0000313" key="1">
    <source>
        <dbReference type="EMBL" id="MBI4596163.1"/>
    </source>
</evidence>
<sequence>MNADKFKYKEITDIILRSFYETYNELGDGFLESVYENALCIVLTGYGLCVERQKDISVFFRSKVIGDFKADLIVNEKVILELKAVRTLDPAHEAQLINYLKATNIEVGLLLNFGRKPEFKRFVYDNKRKNISDDQRRSVAE</sequence>
<reference evidence="1" key="1">
    <citation type="submission" date="2020-07" db="EMBL/GenBank/DDBJ databases">
        <title>Huge and variable diversity of episymbiotic CPR bacteria and DPANN archaea in groundwater ecosystems.</title>
        <authorList>
            <person name="He C.Y."/>
            <person name="Keren R."/>
            <person name="Whittaker M."/>
            <person name="Farag I.F."/>
            <person name="Doudna J."/>
            <person name="Cate J.H.D."/>
            <person name="Banfield J.F."/>
        </authorList>
    </citation>
    <scope>NUCLEOTIDE SEQUENCE</scope>
    <source>
        <strain evidence="1">NC_groundwater_1482_Ag_S-0.65um_47_24</strain>
    </source>
</reference>
<protein>
    <submittedName>
        <fullName evidence="1">GxxExxY protein</fullName>
    </submittedName>
</protein>